<comment type="caution">
    <text evidence="6">The sequence shown here is derived from an EMBL/GenBank/DDBJ whole genome shotgun (WGS) entry which is preliminary data.</text>
</comment>
<keyword evidence="7" id="KW-1185">Reference proteome</keyword>
<proteinExistence type="inferred from homology"/>
<name>A0ABP4X016_9MICO</name>
<dbReference type="Pfam" id="PF04198">
    <property type="entry name" value="Sugar-bind"/>
    <property type="match status" value="1"/>
</dbReference>
<keyword evidence="3" id="KW-0238">DNA-binding</keyword>
<reference evidence="7" key="1">
    <citation type="journal article" date="2019" name="Int. J. Syst. Evol. Microbiol.">
        <title>The Global Catalogue of Microorganisms (GCM) 10K type strain sequencing project: providing services to taxonomists for standard genome sequencing and annotation.</title>
        <authorList>
            <consortium name="The Broad Institute Genomics Platform"/>
            <consortium name="The Broad Institute Genome Sequencing Center for Infectious Disease"/>
            <person name="Wu L."/>
            <person name="Ma J."/>
        </authorList>
    </citation>
    <scope>NUCLEOTIDE SEQUENCE [LARGE SCALE GENOMIC DNA]</scope>
    <source>
        <strain evidence="7">JCM 15591</strain>
    </source>
</reference>
<dbReference type="Gene3D" id="1.10.10.10">
    <property type="entry name" value="Winged helix-like DNA-binding domain superfamily/Winged helix DNA-binding domain"/>
    <property type="match status" value="1"/>
</dbReference>
<evidence type="ECO:0000256" key="2">
    <source>
        <dbReference type="ARBA" id="ARBA00023015"/>
    </source>
</evidence>
<accession>A0ABP4X016</accession>
<dbReference type="Gene3D" id="3.40.50.1360">
    <property type="match status" value="1"/>
</dbReference>
<comment type="similarity">
    <text evidence="1">Belongs to the SorC transcriptional regulatory family.</text>
</comment>
<evidence type="ECO:0000256" key="4">
    <source>
        <dbReference type="ARBA" id="ARBA00023163"/>
    </source>
</evidence>
<dbReference type="RefSeq" id="WP_344066009.1">
    <property type="nucleotide sequence ID" value="NZ_BAAAPN010000049.1"/>
</dbReference>
<gene>
    <name evidence="6" type="ORF">GCM10009810_21800</name>
</gene>
<dbReference type="PANTHER" id="PTHR34294">
    <property type="entry name" value="TRANSCRIPTIONAL REGULATOR-RELATED"/>
    <property type="match status" value="1"/>
</dbReference>
<evidence type="ECO:0000313" key="6">
    <source>
        <dbReference type="EMBL" id="GAA1762067.1"/>
    </source>
</evidence>
<dbReference type="Proteomes" id="UP001501475">
    <property type="component" value="Unassembled WGS sequence"/>
</dbReference>
<dbReference type="PANTHER" id="PTHR34294:SF1">
    <property type="entry name" value="TRANSCRIPTIONAL REGULATOR LSRR"/>
    <property type="match status" value="1"/>
</dbReference>
<dbReference type="SUPFAM" id="SSF100950">
    <property type="entry name" value="NagB/RpiA/CoA transferase-like"/>
    <property type="match status" value="1"/>
</dbReference>
<keyword evidence="2" id="KW-0805">Transcription regulation</keyword>
<keyword evidence="4" id="KW-0804">Transcription</keyword>
<dbReference type="InterPro" id="IPR036388">
    <property type="entry name" value="WH-like_DNA-bd_sf"/>
</dbReference>
<dbReference type="InterPro" id="IPR037171">
    <property type="entry name" value="NagB/RpiA_transferase-like"/>
</dbReference>
<dbReference type="EMBL" id="BAAAPN010000049">
    <property type="protein sequence ID" value="GAA1762067.1"/>
    <property type="molecule type" value="Genomic_DNA"/>
</dbReference>
<feature type="domain" description="Sugar-binding" evidence="5">
    <location>
        <begin position="66"/>
        <end position="311"/>
    </location>
</feature>
<sequence length="322" mass="33440">MAESLGPHERALAAAVARRHYLAGESKVDIASALGISRFKVARLLDAAHELGMVRIEVVDDGLVDMELSQCLKETYGLHHCSVVVASPDAGRGRGDIGRAAADLLTEIITPSDVLGLPWSRSVADLIAALTALPPIPVVQLSGSLVVPGETRSPVDIVTRAARLAGGEAHVFFAPLVLDSAASAAAMRRQQSVADAFAQAYRVTIAAAGMGAWNPESSTICRALSPDDRQAAADTGVVGEMMGICFDSEGRPVATALGERVLTLTPEQLRAIPEVIGIVRGAAKADVLRPALAGRLVTSLVVDSDLANVLLHPSSGSVSVSR</sequence>
<organism evidence="6 7">
    <name type="scientific">Nostocoides vanveenii</name>
    <dbReference type="NCBI Taxonomy" id="330835"/>
    <lineage>
        <taxon>Bacteria</taxon>
        <taxon>Bacillati</taxon>
        <taxon>Actinomycetota</taxon>
        <taxon>Actinomycetes</taxon>
        <taxon>Micrococcales</taxon>
        <taxon>Intrasporangiaceae</taxon>
        <taxon>Nostocoides</taxon>
    </lineage>
</organism>
<evidence type="ECO:0000256" key="3">
    <source>
        <dbReference type="ARBA" id="ARBA00023125"/>
    </source>
</evidence>
<dbReference type="InterPro" id="IPR007324">
    <property type="entry name" value="Sugar-bd_dom_put"/>
</dbReference>
<evidence type="ECO:0000256" key="1">
    <source>
        <dbReference type="ARBA" id="ARBA00010466"/>
    </source>
</evidence>
<evidence type="ECO:0000313" key="7">
    <source>
        <dbReference type="Proteomes" id="UP001501475"/>
    </source>
</evidence>
<protein>
    <submittedName>
        <fullName evidence="6">Sugar-binding domain-containing protein</fullName>
    </submittedName>
</protein>
<evidence type="ECO:0000259" key="5">
    <source>
        <dbReference type="Pfam" id="PF04198"/>
    </source>
</evidence>
<dbReference type="InterPro" id="IPR051054">
    <property type="entry name" value="SorC_transcr_regulators"/>
</dbReference>